<dbReference type="GO" id="GO:0008270">
    <property type="term" value="F:zinc ion binding"/>
    <property type="evidence" value="ECO:0007669"/>
    <property type="project" value="UniProtKB-UniRule"/>
</dbReference>
<dbReference type="SUPFAM" id="SSF144232">
    <property type="entry name" value="HIT/MYND zinc finger-like"/>
    <property type="match status" value="1"/>
</dbReference>
<dbReference type="PROSITE" id="PS51083">
    <property type="entry name" value="ZF_HIT"/>
    <property type="match status" value="1"/>
</dbReference>
<accession>A0A3Q2YK02</accession>
<evidence type="ECO:0000313" key="4">
    <source>
        <dbReference type="Proteomes" id="UP000264820"/>
    </source>
</evidence>
<evidence type="ECO:0000313" key="3">
    <source>
        <dbReference type="Ensembl" id="ENSHCOP00000017923.1"/>
    </source>
</evidence>
<dbReference type="GeneTree" id="ENSGT00390000017147"/>
<dbReference type="OMA" id="LMPDYKP"/>
<dbReference type="PANTHER" id="PTHR15555:SF0">
    <property type="entry name" value="ZINC FINGER HIT DOMAIN-CONTAINING PROTEIN 2"/>
    <property type="match status" value="1"/>
</dbReference>
<keyword evidence="1" id="KW-0863">Zinc-finger</keyword>
<dbReference type="CTD" id="741"/>
<name>A0A3Q2YK02_HIPCM</name>
<dbReference type="Proteomes" id="UP000264820">
    <property type="component" value="Unplaced"/>
</dbReference>
<dbReference type="AlphaFoldDB" id="A0A3Q2YK02"/>
<evidence type="ECO:0000256" key="1">
    <source>
        <dbReference type="PROSITE-ProRule" id="PRU00453"/>
    </source>
</evidence>
<protein>
    <submittedName>
        <fullName evidence="3">Zinc finger, HIT-type containing 2</fullName>
    </submittedName>
</protein>
<keyword evidence="4" id="KW-1185">Reference proteome</keyword>
<organism evidence="3 4">
    <name type="scientific">Hippocampus comes</name>
    <name type="common">Tiger tail seahorse</name>
    <dbReference type="NCBI Taxonomy" id="109280"/>
    <lineage>
        <taxon>Eukaryota</taxon>
        <taxon>Metazoa</taxon>
        <taxon>Chordata</taxon>
        <taxon>Craniata</taxon>
        <taxon>Vertebrata</taxon>
        <taxon>Euteleostomi</taxon>
        <taxon>Actinopterygii</taxon>
        <taxon>Neopterygii</taxon>
        <taxon>Teleostei</taxon>
        <taxon>Neoteleostei</taxon>
        <taxon>Acanthomorphata</taxon>
        <taxon>Syngnathiaria</taxon>
        <taxon>Syngnathiformes</taxon>
        <taxon>Syngnathoidei</taxon>
        <taxon>Syngnathidae</taxon>
        <taxon>Hippocampus</taxon>
    </lineage>
</organism>
<dbReference type="Ensembl" id="ENSHCOT00000012549.1">
    <property type="protein sequence ID" value="ENSHCOP00000017923.1"/>
    <property type="gene ID" value="ENSHCOG00000002085.1"/>
</dbReference>
<keyword evidence="1" id="KW-0479">Metal-binding</keyword>
<evidence type="ECO:0000259" key="2">
    <source>
        <dbReference type="PROSITE" id="PS51083"/>
    </source>
</evidence>
<dbReference type="PANTHER" id="PTHR15555">
    <property type="entry name" value="ZINC FINGER HIT DOMAIN CONTAINING PROTEIN 2 PROTEIN FON -RELATED"/>
    <property type="match status" value="1"/>
</dbReference>
<dbReference type="KEGG" id="hcq:109510243"/>
<keyword evidence="1" id="KW-0862">Zinc</keyword>
<dbReference type="InterPro" id="IPR039646">
    <property type="entry name" value="ZNHIT2"/>
</dbReference>
<dbReference type="OrthoDB" id="10005492at2759"/>
<dbReference type="CDD" id="cd23024">
    <property type="entry name" value="zf-HIT_ZNHIT2-3"/>
    <property type="match status" value="1"/>
</dbReference>
<reference evidence="3" key="2">
    <citation type="submission" date="2025-09" db="UniProtKB">
        <authorList>
            <consortium name="Ensembl"/>
        </authorList>
    </citation>
    <scope>IDENTIFICATION</scope>
</reference>
<dbReference type="RefSeq" id="XP_019715981.1">
    <property type="nucleotide sequence ID" value="XM_019860422.1"/>
</dbReference>
<dbReference type="Gene3D" id="3.30.60.190">
    <property type="match status" value="1"/>
</dbReference>
<sequence length="515" mass="57042">MNPIIRRTLPRSVRTLLTDIGPKDEWPEEAEDAGAASRDGILLPGRGASSGQKEFITQASADGKLSKVCMLCNCKPACYTCPRCNLHYCGVACYRSPDHSVCSEEFYKEAVFEELKNMAATDQEGKKKMHEILLGLRQKAQVTNGGMESVLREAGVEQDGGVEAVELLSRLAELQESEEDSMGEIETITRTLEEIGDQKADEEPSESVARNLSELDLDKLSEEELWALLDNGEKEKFTGLLRRGALGGLIPVWRPWWEEHDEAGRTLVELLEGGVQNPDQQVNKSKDKTASSAVSAVPAIFAQIPKLSSLCPNPSPLVCYSVINALYCYTFTLQLLNGDADSLLFEFCDTMLTLSEALSSSKVFNSAQQAIHSGETLIFRGGYLHKQESHATDLAVEATAHVLTGRDKEDATGYILAALSQIRSALSRARASLSKKGEEGAKRQKYFLASKKCEFLQAWTLDHSRRTRGLALELWNEHSQRARRRKSVEETKMLVAESFKKGKRKVHGTLIQELN</sequence>
<feature type="domain" description="HIT-type" evidence="2">
    <location>
        <begin position="69"/>
        <end position="102"/>
    </location>
</feature>
<dbReference type="InterPro" id="IPR007529">
    <property type="entry name" value="Znf_HIT"/>
</dbReference>
<dbReference type="GeneID" id="109510243"/>
<proteinExistence type="predicted"/>
<dbReference type="STRING" id="109280.ENSHCOP00000017923"/>
<reference evidence="3" key="1">
    <citation type="submission" date="2025-08" db="UniProtKB">
        <authorList>
            <consortium name="Ensembl"/>
        </authorList>
    </citation>
    <scope>IDENTIFICATION</scope>
</reference>